<evidence type="ECO:0000313" key="8">
    <source>
        <dbReference type="Proteomes" id="UP000248014"/>
    </source>
</evidence>
<dbReference type="PRINTS" id="PR00368">
    <property type="entry name" value="FADPNR"/>
</dbReference>
<keyword evidence="5" id="KW-0560">Oxidoreductase</keyword>
<dbReference type="AlphaFoldDB" id="A0A2V3URV7"/>
<reference evidence="7 8" key="1">
    <citation type="submission" date="2018-05" db="EMBL/GenBank/DDBJ databases">
        <title>Genomic Encyclopedia of Type Strains, Phase IV (KMG-IV): sequencing the most valuable type-strain genomes for metagenomic binning, comparative biology and taxonomic classification.</title>
        <authorList>
            <person name="Goeker M."/>
        </authorList>
    </citation>
    <scope>NUCLEOTIDE SEQUENCE [LARGE SCALE GENOMIC DNA]</scope>
    <source>
        <strain evidence="7 8">DSM 3183</strain>
    </source>
</reference>
<evidence type="ECO:0000256" key="5">
    <source>
        <dbReference type="ARBA" id="ARBA00023002"/>
    </source>
</evidence>
<dbReference type="InterPro" id="IPR023753">
    <property type="entry name" value="FAD/NAD-binding_dom"/>
</dbReference>
<dbReference type="GO" id="GO:0019646">
    <property type="term" value="P:aerobic electron transport chain"/>
    <property type="evidence" value="ECO:0007669"/>
    <property type="project" value="TreeGrafter"/>
</dbReference>
<dbReference type="InterPro" id="IPR036188">
    <property type="entry name" value="FAD/NAD-bd_sf"/>
</dbReference>
<dbReference type="PRINTS" id="PR00411">
    <property type="entry name" value="PNDRDTASEI"/>
</dbReference>
<gene>
    <name evidence="7" type="ORF">C7451_1207</name>
</gene>
<evidence type="ECO:0000259" key="6">
    <source>
        <dbReference type="Pfam" id="PF07992"/>
    </source>
</evidence>
<comment type="caution">
    <text evidence="7">The sequence shown here is derived from an EMBL/GenBank/DDBJ whole genome shotgun (WGS) entry which is preliminary data.</text>
</comment>
<comment type="similarity">
    <text evidence="2">Belongs to the NADH dehydrogenase family.</text>
</comment>
<dbReference type="InterPro" id="IPR051169">
    <property type="entry name" value="NADH-Q_oxidoreductase"/>
</dbReference>
<dbReference type="PANTHER" id="PTHR42913:SF3">
    <property type="entry name" value="64 KDA MITOCHONDRIAL NADH DEHYDROGENASE (EUROFUNG)"/>
    <property type="match status" value="1"/>
</dbReference>
<dbReference type="Pfam" id="PF07992">
    <property type="entry name" value="Pyr_redox_2"/>
    <property type="match status" value="1"/>
</dbReference>
<evidence type="ECO:0000256" key="3">
    <source>
        <dbReference type="ARBA" id="ARBA00022630"/>
    </source>
</evidence>
<dbReference type="SUPFAM" id="SSF51905">
    <property type="entry name" value="FAD/NAD(P)-binding domain"/>
    <property type="match status" value="1"/>
</dbReference>
<keyword evidence="8" id="KW-1185">Reference proteome</keyword>
<proteinExistence type="inferred from homology"/>
<keyword evidence="4" id="KW-0274">FAD</keyword>
<organism evidence="7 8">
    <name type="scientific">Blastomonas natatoria</name>
    <dbReference type="NCBI Taxonomy" id="34015"/>
    <lineage>
        <taxon>Bacteria</taxon>
        <taxon>Pseudomonadati</taxon>
        <taxon>Pseudomonadota</taxon>
        <taxon>Alphaproteobacteria</taxon>
        <taxon>Sphingomonadales</taxon>
        <taxon>Sphingomonadaceae</taxon>
        <taxon>Blastomonas</taxon>
    </lineage>
</organism>
<dbReference type="Gene3D" id="3.50.50.100">
    <property type="match status" value="1"/>
</dbReference>
<evidence type="ECO:0000313" key="7">
    <source>
        <dbReference type="EMBL" id="PXW68147.1"/>
    </source>
</evidence>
<sequence length="449" mass="49431">MLTLLDTIQGTSVSDQKTQIVVVGGGAGGLELVRRLGSRYGREKHDIILVDRNLTHIWKPLLHEVAAGSLDANLDEVGYGGHAVRWGYRFFNGALESIDRSTRHIITAPLLDDSGKEVIGRHRIRYDYLVLAFGGVSNDFGVPGVREHAQFLEHRGQADSFRQKLLNACLRANHEHNTGNPEARVRICIIGGGATGVELSAELYNAAKSLRYYGLEVFDESKLEVTLLEAGPRILPQIDAELAGTARHELEQLGVSVRENTQVVRVAEHSVETKDGEAIPADLIVWAAGVKGADGVTEMSDLELNRLSQFVVKPTLQTTLDDHIFALGDCASCLLPGQERPIPPRAQSAHQMASHVFDNLCRIQAGKPLRDFVYKDHGSLVSLSRFSTVGSLMGNLVGGRMAVEGRLARWAYQSLYRMHLIAIHGWWRGISLIVIGHVNQIVRPKLKLH</sequence>
<feature type="domain" description="FAD/NAD(P)-binding" evidence="6">
    <location>
        <begin position="19"/>
        <end position="353"/>
    </location>
</feature>
<evidence type="ECO:0000256" key="1">
    <source>
        <dbReference type="ARBA" id="ARBA00001974"/>
    </source>
</evidence>
<accession>A0A2V3URV7</accession>
<name>A0A2V3URV7_9SPHN</name>
<keyword evidence="3" id="KW-0285">Flavoprotein</keyword>
<dbReference type="Proteomes" id="UP000248014">
    <property type="component" value="Unassembled WGS sequence"/>
</dbReference>
<dbReference type="EMBL" id="QJJM01000020">
    <property type="protein sequence ID" value="PXW68147.1"/>
    <property type="molecule type" value="Genomic_DNA"/>
</dbReference>
<comment type="cofactor">
    <cofactor evidence="1">
        <name>FAD</name>
        <dbReference type="ChEBI" id="CHEBI:57692"/>
    </cofactor>
</comment>
<protein>
    <submittedName>
        <fullName evidence="7">NADH dehydrogenase FAD-containing subunit</fullName>
    </submittedName>
</protein>
<dbReference type="GO" id="GO:0003955">
    <property type="term" value="F:NAD(P)H dehydrogenase (quinone) activity"/>
    <property type="evidence" value="ECO:0007669"/>
    <property type="project" value="TreeGrafter"/>
</dbReference>
<dbReference type="PANTHER" id="PTHR42913">
    <property type="entry name" value="APOPTOSIS-INDUCING FACTOR 1"/>
    <property type="match status" value="1"/>
</dbReference>
<evidence type="ECO:0000256" key="2">
    <source>
        <dbReference type="ARBA" id="ARBA00005272"/>
    </source>
</evidence>
<evidence type="ECO:0000256" key="4">
    <source>
        <dbReference type="ARBA" id="ARBA00022827"/>
    </source>
</evidence>